<feature type="transmembrane region" description="Helical" evidence="1">
    <location>
        <begin position="106"/>
        <end position="126"/>
    </location>
</feature>
<feature type="transmembrane region" description="Helical" evidence="1">
    <location>
        <begin position="174"/>
        <end position="200"/>
    </location>
</feature>
<gene>
    <name evidence="3" type="ORF">PLEOSDRAFT_1103822</name>
</gene>
<name>A0A067NP28_PLEO1</name>
<accession>A0A067NP28</accession>
<feature type="transmembrane region" description="Helical" evidence="1">
    <location>
        <begin position="138"/>
        <end position="162"/>
    </location>
</feature>
<dbReference type="Proteomes" id="UP000027073">
    <property type="component" value="Unassembled WGS sequence"/>
</dbReference>
<feature type="domain" description="DUF6534" evidence="2">
    <location>
        <begin position="184"/>
        <end position="276"/>
    </location>
</feature>
<sequence length="335" mass="37224">MDNTLQTSAVAIMEVGTTLSTFLFGISTLQVTKITIYTLQYTDRELLFKAYTYYLRFPKDRPRLKTLASVWAMELGHMVAILHYFYTLSIFQFGRIDFMEQRAPPSLSVAAFLDGFLAVLVSGFFIHRVQKLTGNNALVAFCILLSFLRFVGVIAIATVGSLQTQNEFLAQRKWMVITTASIGAANDILIAGALSFNLYHRKKDHADISVSERTLKLLDKLIVDTLRTGLVSSVLSASLALFLIFMTDNLVWIAIFVCQARAFTNSFFGTLNGRASFRSSRLAIRKSNPLHSIHFANTVASSSQSASARLTFLSTVPEDNHVSRGRANTFNGSRA</sequence>
<evidence type="ECO:0000256" key="1">
    <source>
        <dbReference type="SAM" id="Phobius"/>
    </source>
</evidence>
<keyword evidence="1" id="KW-1133">Transmembrane helix</keyword>
<dbReference type="InParanoid" id="A0A067NP28"/>
<dbReference type="HOGENOM" id="CLU_046025_0_1_1"/>
<proteinExistence type="predicted"/>
<feature type="transmembrane region" description="Helical" evidence="1">
    <location>
        <begin position="221"/>
        <end position="245"/>
    </location>
</feature>
<evidence type="ECO:0000313" key="3">
    <source>
        <dbReference type="EMBL" id="KDQ29808.1"/>
    </source>
</evidence>
<dbReference type="PANTHER" id="PTHR40465:SF1">
    <property type="entry name" value="DUF6534 DOMAIN-CONTAINING PROTEIN"/>
    <property type="match status" value="1"/>
</dbReference>
<dbReference type="VEuPathDB" id="FungiDB:PLEOSDRAFT_1103822"/>
<feature type="transmembrane region" description="Helical" evidence="1">
    <location>
        <begin position="66"/>
        <end position="86"/>
    </location>
</feature>
<keyword evidence="1" id="KW-0472">Membrane</keyword>
<dbReference type="PANTHER" id="PTHR40465">
    <property type="entry name" value="CHROMOSOME 1, WHOLE GENOME SHOTGUN SEQUENCE"/>
    <property type="match status" value="1"/>
</dbReference>
<dbReference type="EMBL" id="KL198007">
    <property type="protein sequence ID" value="KDQ29808.1"/>
    <property type="molecule type" value="Genomic_DNA"/>
</dbReference>
<dbReference type="OrthoDB" id="2535105at2759"/>
<reference evidence="4" key="1">
    <citation type="journal article" date="2014" name="Proc. Natl. Acad. Sci. U.S.A.">
        <title>Extensive sampling of basidiomycete genomes demonstrates inadequacy of the white-rot/brown-rot paradigm for wood decay fungi.</title>
        <authorList>
            <person name="Riley R."/>
            <person name="Salamov A.A."/>
            <person name="Brown D.W."/>
            <person name="Nagy L.G."/>
            <person name="Floudas D."/>
            <person name="Held B.W."/>
            <person name="Levasseur A."/>
            <person name="Lombard V."/>
            <person name="Morin E."/>
            <person name="Otillar R."/>
            <person name="Lindquist E.A."/>
            <person name="Sun H."/>
            <person name="LaButti K.M."/>
            <person name="Schmutz J."/>
            <person name="Jabbour D."/>
            <person name="Luo H."/>
            <person name="Baker S.E."/>
            <person name="Pisabarro A.G."/>
            <person name="Walton J.D."/>
            <person name="Blanchette R.A."/>
            <person name="Henrissat B."/>
            <person name="Martin F."/>
            <person name="Cullen D."/>
            <person name="Hibbett D.S."/>
            <person name="Grigoriev I.V."/>
        </authorList>
    </citation>
    <scope>NUCLEOTIDE SEQUENCE [LARGE SCALE GENOMIC DNA]</scope>
    <source>
        <strain evidence="4">PC15</strain>
    </source>
</reference>
<organism evidence="3 4">
    <name type="scientific">Pleurotus ostreatus (strain PC15)</name>
    <name type="common">Oyster mushroom</name>
    <dbReference type="NCBI Taxonomy" id="1137138"/>
    <lineage>
        <taxon>Eukaryota</taxon>
        <taxon>Fungi</taxon>
        <taxon>Dikarya</taxon>
        <taxon>Basidiomycota</taxon>
        <taxon>Agaricomycotina</taxon>
        <taxon>Agaricomycetes</taxon>
        <taxon>Agaricomycetidae</taxon>
        <taxon>Agaricales</taxon>
        <taxon>Pleurotineae</taxon>
        <taxon>Pleurotaceae</taxon>
        <taxon>Pleurotus</taxon>
    </lineage>
</organism>
<protein>
    <recommendedName>
        <fullName evidence="2">DUF6534 domain-containing protein</fullName>
    </recommendedName>
</protein>
<dbReference type="Pfam" id="PF20152">
    <property type="entry name" value="DUF6534"/>
    <property type="match status" value="1"/>
</dbReference>
<evidence type="ECO:0000313" key="4">
    <source>
        <dbReference type="Proteomes" id="UP000027073"/>
    </source>
</evidence>
<keyword evidence="1" id="KW-0812">Transmembrane</keyword>
<dbReference type="AlphaFoldDB" id="A0A067NP28"/>
<evidence type="ECO:0000259" key="2">
    <source>
        <dbReference type="Pfam" id="PF20152"/>
    </source>
</evidence>
<dbReference type="InterPro" id="IPR045339">
    <property type="entry name" value="DUF6534"/>
</dbReference>